<comment type="caution">
    <text evidence="2">The sequence shown here is derived from an EMBL/GenBank/DDBJ whole genome shotgun (WGS) entry which is preliminary data.</text>
</comment>
<accession>A0A5A7UC66</accession>
<dbReference type="EMBL" id="SSTD01001846">
    <property type="protein sequence ID" value="TYK29197.1"/>
    <property type="molecule type" value="Genomic_DNA"/>
</dbReference>
<dbReference type="AlphaFoldDB" id="A0A5A7UC66"/>
<feature type="region of interest" description="Disordered" evidence="1">
    <location>
        <begin position="54"/>
        <end position="81"/>
    </location>
</feature>
<dbReference type="Proteomes" id="UP000321393">
    <property type="component" value="Unassembled WGS sequence"/>
</dbReference>
<feature type="region of interest" description="Disordered" evidence="1">
    <location>
        <begin position="29"/>
        <end position="48"/>
    </location>
</feature>
<proteinExistence type="predicted"/>
<evidence type="ECO:0000313" key="3">
    <source>
        <dbReference type="EMBL" id="TYK29197.1"/>
    </source>
</evidence>
<evidence type="ECO:0000313" key="2">
    <source>
        <dbReference type="EMBL" id="KAA0053342.1"/>
    </source>
</evidence>
<dbReference type="EMBL" id="SSTE01009560">
    <property type="protein sequence ID" value="KAA0053342.1"/>
    <property type="molecule type" value="Genomic_DNA"/>
</dbReference>
<gene>
    <name evidence="3" type="ORF">E5676_scaffold880G00080</name>
    <name evidence="2" type="ORF">E6C27_scaffold27G00300</name>
</gene>
<evidence type="ECO:0000256" key="1">
    <source>
        <dbReference type="SAM" id="MobiDB-lite"/>
    </source>
</evidence>
<sequence>MYTKNLVISLPNVPSNYITNSTAFNAQFSTHDNGKNSGKPILISEHCKKQQHTKDQCWKLHGHSPGSNKQRSSNEQQNLGRVNVRETWQHLSVNCALAKPTLLL</sequence>
<evidence type="ECO:0000313" key="4">
    <source>
        <dbReference type="Proteomes" id="UP000321393"/>
    </source>
</evidence>
<feature type="compositionally biased region" description="Polar residues" evidence="1">
    <location>
        <begin position="65"/>
        <end position="80"/>
    </location>
</feature>
<dbReference type="Proteomes" id="UP000321947">
    <property type="component" value="Unassembled WGS sequence"/>
</dbReference>
<name>A0A5A7UC66_CUCMM</name>
<evidence type="ECO:0000313" key="5">
    <source>
        <dbReference type="Proteomes" id="UP000321947"/>
    </source>
</evidence>
<organism evidence="2 4">
    <name type="scientific">Cucumis melo var. makuwa</name>
    <name type="common">Oriental melon</name>
    <dbReference type="NCBI Taxonomy" id="1194695"/>
    <lineage>
        <taxon>Eukaryota</taxon>
        <taxon>Viridiplantae</taxon>
        <taxon>Streptophyta</taxon>
        <taxon>Embryophyta</taxon>
        <taxon>Tracheophyta</taxon>
        <taxon>Spermatophyta</taxon>
        <taxon>Magnoliopsida</taxon>
        <taxon>eudicotyledons</taxon>
        <taxon>Gunneridae</taxon>
        <taxon>Pentapetalae</taxon>
        <taxon>rosids</taxon>
        <taxon>fabids</taxon>
        <taxon>Cucurbitales</taxon>
        <taxon>Cucurbitaceae</taxon>
        <taxon>Benincaseae</taxon>
        <taxon>Cucumis</taxon>
    </lineage>
</organism>
<reference evidence="4 5" key="1">
    <citation type="submission" date="2019-08" db="EMBL/GenBank/DDBJ databases">
        <title>Draft genome sequences of two oriental melons (Cucumis melo L. var makuwa).</title>
        <authorList>
            <person name="Kwon S.-Y."/>
        </authorList>
    </citation>
    <scope>NUCLEOTIDE SEQUENCE [LARGE SCALE GENOMIC DNA]</scope>
    <source>
        <strain evidence="5">cv. Chang Bougi</strain>
        <strain evidence="4">cv. SW 3</strain>
        <tissue evidence="2">Leaf</tissue>
    </source>
</reference>
<protein>
    <submittedName>
        <fullName evidence="2">Uncharacterized protein</fullName>
    </submittedName>
</protein>